<keyword evidence="2" id="KW-1185">Reference proteome</keyword>
<dbReference type="Proteomes" id="UP001324634">
    <property type="component" value="Chromosome"/>
</dbReference>
<evidence type="ECO:0000313" key="2">
    <source>
        <dbReference type="Proteomes" id="UP001324634"/>
    </source>
</evidence>
<name>A0AAX4HUG4_9BACT</name>
<proteinExistence type="predicted"/>
<dbReference type="KEGG" id="psti:SOO65_07535"/>
<accession>A0AAX4HUG4</accession>
<dbReference type="AlphaFoldDB" id="A0AAX4HUG4"/>
<organism evidence="1 2">
    <name type="scientific">Peredibacter starrii</name>
    <dbReference type="NCBI Taxonomy" id="28202"/>
    <lineage>
        <taxon>Bacteria</taxon>
        <taxon>Pseudomonadati</taxon>
        <taxon>Bdellovibrionota</taxon>
        <taxon>Bacteriovoracia</taxon>
        <taxon>Bacteriovoracales</taxon>
        <taxon>Bacteriovoracaceae</taxon>
        <taxon>Peredibacter</taxon>
    </lineage>
</organism>
<gene>
    <name evidence="1" type="ORF">SOO65_07535</name>
</gene>
<protein>
    <submittedName>
        <fullName evidence="1">Uncharacterized protein</fullName>
    </submittedName>
</protein>
<sequence>MRELRQGKIEGKIYLFPVPVEKNRKYLIFCSTEAEAVKIEEAVRTGKVTHPDLISDDFIFLTYHSDKQTKIFVMNPNRS</sequence>
<dbReference type="EMBL" id="CP139487">
    <property type="protein sequence ID" value="WPU66594.1"/>
    <property type="molecule type" value="Genomic_DNA"/>
</dbReference>
<reference evidence="1 2" key="1">
    <citation type="submission" date="2023-11" db="EMBL/GenBank/DDBJ databases">
        <title>Peredibacter starrii A3.12.</title>
        <authorList>
            <person name="Mitchell R.J."/>
        </authorList>
    </citation>
    <scope>NUCLEOTIDE SEQUENCE [LARGE SCALE GENOMIC DNA]</scope>
    <source>
        <strain evidence="1 2">A3.12</strain>
    </source>
</reference>
<dbReference type="RefSeq" id="WP_321398963.1">
    <property type="nucleotide sequence ID" value="NZ_CP139487.1"/>
</dbReference>
<evidence type="ECO:0000313" key="1">
    <source>
        <dbReference type="EMBL" id="WPU66594.1"/>
    </source>
</evidence>